<comment type="caution">
    <text evidence="2">The sequence shown here is derived from an EMBL/GenBank/DDBJ whole genome shotgun (WGS) entry which is preliminary data.</text>
</comment>
<evidence type="ECO:0000313" key="3">
    <source>
        <dbReference type="Proteomes" id="UP001417504"/>
    </source>
</evidence>
<proteinExistence type="predicted"/>
<organism evidence="2 3">
    <name type="scientific">Stephania japonica</name>
    <dbReference type="NCBI Taxonomy" id="461633"/>
    <lineage>
        <taxon>Eukaryota</taxon>
        <taxon>Viridiplantae</taxon>
        <taxon>Streptophyta</taxon>
        <taxon>Embryophyta</taxon>
        <taxon>Tracheophyta</taxon>
        <taxon>Spermatophyta</taxon>
        <taxon>Magnoliopsida</taxon>
        <taxon>Ranunculales</taxon>
        <taxon>Menispermaceae</taxon>
        <taxon>Menispermoideae</taxon>
        <taxon>Cissampelideae</taxon>
        <taxon>Stephania</taxon>
    </lineage>
</organism>
<keyword evidence="3" id="KW-1185">Reference proteome</keyword>
<reference evidence="2 3" key="1">
    <citation type="submission" date="2024-01" db="EMBL/GenBank/DDBJ databases">
        <title>Genome assemblies of Stephania.</title>
        <authorList>
            <person name="Yang L."/>
        </authorList>
    </citation>
    <scope>NUCLEOTIDE SEQUENCE [LARGE SCALE GENOMIC DNA]</scope>
    <source>
        <strain evidence="2">QJT</strain>
        <tissue evidence="2">Leaf</tissue>
    </source>
</reference>
<feature type="region of interest" description="Disordered" evidence="1">
    <location>
        <begin position="1"/>
        <end position="48"/>
    </location>
</feature>
<feature type="compositionally biased region" description="Gly residues" evidence="1">
    <location>
        <begin position="16"/>
        <end position="31"/>
    </location>
</feature>
<accession>A0AAP0EJ67</accession>
<sequence>MEMVVGKVEVAPQKKGGTGNIGGSTPGGSGPGKLSSTGGTDIGNYGGAMKAPGGEGHISRAAFASNPQDYFADLHANEKANK</sequence>
<dbReference type="Proteomes" id="UP001417504">
    <property type="component" value="Unassembled WGS sequence"/>
</dbReference>
<dbReference type="AlphaFoldDB" id="A0AAP0EJ67"/>
<evidence type="ECO:0000256" key="1">
    <source>
        <dbReference type="SAM" id="MobiDB-lite"/>
    </source>
</evidence>
<name>A0AAP0EJ67_9MAGN</name>
<dbReference type="EMBL" id="JBBNAE010000010">
    <property type="protein sequence ID" value="KAK9091742.1"/>
    <property type="molecule type" value="Genomic_DNA"/>
</dbReference>
<protein>
    <submittedName>
        <fullName evidence="2">Uncharacterized protein</fullName>
    </submittedName>
</protein>
<gene>
    <name evidence="2" type="ORF">Sjap_024919</name>
</gene>
<evidence type="ECO:0000313" key="2">
    <source>
        <dbReference type="EMBL" id="KAK9091742.1"/>
    </source>
</evidence>